<keyword evidence="3" id="KW-1185">Reference proteome</keyword>
<feature type="compositionally biased region" description="Low complexity" evidence="1">
    <location>
        <begin position="353"/>
        <end position="366"/>
    </location>
</feature>
<organism evidence="2 3">
    <name type="scientific">Chaetomidium leptoderma</name>
    <dbReference type="NCBI Taxonomy" id="669021"/>
    <lineage>
        <taxon>Eukaryota</taxon>
        <taxon>Fungi</taxon>
        <taxon>Dikarya</taxon>
        <taxon>Ascomycota</taxon>
        <taxon>Pezizomycotina</taxon>
        <taxon>Sordariomycetes</taxon>
        <taxon>Sordariomycetidae</taxon>
        <taxon>Sordariales</taxon>
        <taxon>Chaetomiaceae</taxon>
        <taxon>Chaetomidium</taxon>
    </lineage>
</organism>
<feature type="compositionally biased region" description="Low complexity" evidence="1">
    <location>
        <begin position="313"/>
        <end position="327"/>
    </location>
</feature>
<comment type="caution">
    <text evidence="2">The sequence shown here is derived from an EMBL/GenBank/DDBJ whole genome shotgun (WGS) entry which is preliminary data.</text>
</comment>
<reference evidence="2" key="2">
    <citation type="submission" date="2023-05" db="EMBL/GenBank/DDBJ databases">
        <authorList>
            <consortium name="Lawrence Berkeley National Laboratory"/>
            <person name="Steindorff A."/>
            <person name="Hensen N."/>
            <person name="Bonometti L."/>
            <person name="Westerberg I."/>
            <person name="Brannstrom I.O."/>
            <person name="Guillou S."/>
            <person name="Cros-Aarteil S."/>
            <person name="Calhoun S."/>
            <person name="Haridas S."/>
            <person name="Kuo A."/>
            <person name="Mondo S."/>
            <person name="Pangilinan J."/>
            <person name="Riley R."/>
            <person name="Labutti K."/>
            <person name="Andreopoulos B."/>
            <person name="Lipzen A."/>
            <person name="Chen C."/>
            <person name="Yanf M."/>
            <person name="Daum C."/>
            <person name="Ng V."/>
            <person name="Clum A."/>
            <person name="Ohm R."/>
            <person name="Martin F."/>
            <person name="Silar P."/>
            <person name="Natvig D."/>
            <person name="Lalanne C."/>
            <person name="Gautier V."/>
            <person name="Ament-Velasquez S.L."/>
            <person name="Kruys A."/>
            <person name="Hutchinson M.I."/>
            <person name="Powell A.J."/>
            <person name="Barry K."/>
            <person name="Miller A.N."/>
            <person name="Grigoriev I.V."/>
            <person name="Debuchy R."/>
            <person name="Gladieux P."/>
            <person name="Thoren M.H."/>
            <person name="Johannesson H."/>
        </authorList>
    </citation>
    <scope>NUCLEOTIDE SEQUENCE</scope>
    <source>
        <strain evidence="2">CBS 538.74</strain>
    </source>
</reference>
<name>A0AAN6VNM9_9PEZI</name>
<feature type="compositionally biased region" description="Low complexity" evidence="1">
    <location>
        <begin position="402"/>
        <end position="411"/>
    </location>
</feature>
<gene>
    <name evidence="2" type="ORF">C8A00DRAFT_42400</name>
</gene>
<feature type="region of interest" description="Disordered" evidence="1">
    <location>
        <begin position="58"/>
        <end position="92"/>
    </location>
</feature>
<protein>
    <submittedName>
        <fullName evidence="2">Uncharacterized protein</fullName>
    </submittedName>
</protein>
<dbReference type="EMBL" id="MU856899">
    <property type="protein sequence ID" value="KAK4154938.1"/>
    <property type="molecule type" value="Genomic_DNA"/>
</dbReference>
<evidence type="ECO:0000313" key="2">
    <source>
        <dbReference type="EMBL" id="KAK4154938.1"/>
    </source>
</evidence>
<feature type="compositionally biased region" description="Acidic residues" evidence="1">
    <location>
        <begin position="464"/>
        <end position="481"/>
    </location>
</feature>
<feature type="region of interest" description="Disordered" evidence="1">
    <location>
        <begin position="290"/>
        <end position="481"/>
    </location>
</feature>
<dbReference type="AlphaFoldDB" id="A0AAN6VNM9"/>
<feature type="compositionally biased region" description="Polar residues" evidence="1">
    <location>
        <begin position="290"/>
        <end position="305"/>
    </location>
</feature>
<feature type="compositionally biased region" description="Acidic residues" evidence="1">
    <location>
        <begin position="432"/>
        <end position="445"/>
    </location>
</feature>
<proteinExistence type="predicted"/>
<feature type="compositionally biased region" description="Polar residues" evidence="1">
    <location>
        <begin position="71"/>
        <end position="83"/>
    </location>
</feature>
<accession>A0AAN6VNM9</accession>
<reference evidence="2" key="1">
    <citation type="journal article" date="2023" name="Mol. Phylogenet. Evol.">
        <title>Genome-scale phylogeny and comparative genomics of the fungal order Sordariales.</title>
        <authorList>
            <person name="Hensen N."/>
            <person name="Bonometti L."/>
            <person name="Westerberg I."/>
            <person name="Brannstrom I.O."/>
            <person name="Guillou S."/>
            <person name="Cros-Aarteil S."/>
            <person name="Calhoun S."/>
            <person name="Haridas S."/>
            <person name="Kuo A."/>
            <person name="Mondo S."/>
            <person name="Pangilinan J."/>
            <person name="Riley R."/>
            <person name="LaButti K."/>
            <person name="Andreopoulos B."/>
            <person name="Lipzen A."/>
            <person name="Chen C."/>
            <person name="Yan M."/>
            <person name="Daum C."/>
            <person name="Ng V."/>
            <person name="Clum A."/>
            <person name="Steindorff A."/>
            <person name="Ohm R.A."/>
            <person name="Martin F."/>
            <person name="Silar P."/>
            <person name="Natvig D.O."/>
            <person name="Lalanne C."/>
            <person name="Gautier V."/>
            <person name="Ament-Velasquez S.L."/>
            <person name="Kruys A."/>
            <person name="Hutchinson M.I."/>
            <person name="Powell A.J."/>
            <person name="Barry K."/>
            <person name="Miller A.N."/>
            <person name="Grigoriev I.V."/>
            <person name="Debuchy R."/>
            <person name="Gladieux P."/>
            <person name="Hiltunen Thoren M."/>
            <person name="Johannesson H."/>
        </authorList>
    </citation>
    <scope>NUCLEOTIDE SEQUENCE</scope>
    <source>
        <strain evidence="2">CBS 538.74</strain>
    </source>
</reference>
<feature type="region of interest" description="Disordered" evidence="1">
    <location>
        <begin position="131"/>
        <end position="163"/>
    </location>
</feature>
<evidence type="ECO:0000256" key="1">
    <source>
        <dbReference type="SAM" id="MobiDB-lite"/>
    </source>
</evidence>
<evidence type="ECO:0000313" key="3">
    <source>
        <dbReference type="Proteomes" id="UP001302745"/>
    </source>
</evidence>
<sequence>MGVQLEPISQTLEQHGPWHFGDIRLQQDHRAELEAALLQTASIPGLSDRLLEISKGSRADCHSPARPEVTLSVSKVSKPTAQGGSPGPVPPEIFTLDKTTSKPVYTLFPTALHPSLAFTQLAPSDKAVVTFPLPSPPRQPRPCLKRRRPDTDVDGPSTYSSGSKKRRLLRHLITSRLSQPFSLPATHILNREAAATGDKRFLKLTTIMSARRLNSTVTKHTQAPQPPQQPSPSTWLRRAAVLNSLRSRVYTQAAERQSAPVSDLAAKAAVFQQQGHPPTTFVAGRYVIDDSSSSNQHRGTGNSSIPRGFHGHPPTTTKPSSTQTLFTPIPRPGSVHHHHPGSPTATSPERCPTTANNHNHNNTTVTRHVRIPSPQLRPLRSPELRVTRPLVPLEDLQDLLTDDGNGSGSSCSDDDDDSMAFPTSEHESRYADDDDDEHGEGEEEGAVYADFSVIFGGGGSGGGGEEEEEQGGEDCFEDYMDDLDGIPWGGRC</sequence>
<dbReference type="Proteomes" id="UP001302745">
    <property type="component" value="Unassembled WGS sequence"/>
</dbReference>